<accession>A0A1M5B286</accession>
<proteinExistence type="predicted"/>
<evidence type="ECO:0000256" key="1">
    <source>
        <dbReference type="SAM" id="Phobius"/>
    </source>
</evidence>
<organism evidence="3 4">
    <name type="scientific">Chryseobacterium vrystaatense</name>
    <dbReference type="NCBI Taxonomy" id="307480"/>
    <lineage>
        <taxon>Bacteria</taxon>
        <taxon>Pseudomonadati</taxon>
        <taxon>Bacteroidota</taxon>
        <taxon>Flavobacteriia</taxon>
        <taxon>Flavobacteriales</taxon>
        <taxon>Weeksellaceae</taxon>
        <taxon>Chryseobacterium group</taxon>
        <taxon>Chryseobacterium</taxon>
    </lineage>
</organism>
<reference evidence="4" key="1">
    <citation type="submission" date="2016-11" db="EMBL/GenBank/DDBJ databases">
        <authorList>
            <person name="Varghese N."/>
            <person name="Submissions S."/>
        </authorList>
    </citation>
    <scope>NUCLEOTIDE SEQUENCE [LARGE SCALE GENOMIC DNA]</scope>
    <source>
        <strain evidence="4">YR203</strain>
    </source>
</reference>
<dbReference type="EMBL" id="FQVE01000002">
    <property type="protein sequence ID" value="SHF36565.1"/>
    <property type="molecule type" value="Genomic_DNA"/>
</dbReference>
<dbReference type="AlphaFoldDB" id="A0A1M5B286"/>
<dbReference type="Pfam" id="PF14257">
    <property type="entry name" value="DUF4349"/>
    <property type="match status" value="1"/>
</dbReference>
<feature type="domain" description="DUF4349" evidence="2">
    <location>
        <begin position="147"/>
        <end position="237"/>
    </location>
</feature>
<feature type="transmembrane region" description="Helical" evidence="1">
    <location>
        <begin position="279"/>
        <end position="306"/>
    </location>
</feature>
<evidence type="ECO:0000313" key="3">
    <source>
        <dbReference type="EMBL" id="SHF36565.1"/>
    </source>
</evidence>
<protein>
    <recommendedName>
        <fullName evidence="2">DUF4349 domain-containing protein</fullName>
    </recommendedName>
</protein>
<name>A0A1M5B286_9FLAO</name>
<keyword evidence="1" id="KW-0812">Transmembrane</keyword>
<evidence type="ECO:0000259" key="2">
    <source>
        <dbReference type="Pfam" id="PF14257"/>
    </source>
</evidence>
<keyword evidence="1" id="KW-0472">Membrane</keyword>
<dbReference type="Proteomes" id="UP000184108">
    <property type="component" value="Unassembled WGS sequence"/>
</dbReference>
<keyword evidence="1" id="KW-1133">Transmembrane helix</keyword>
<gene>
    <name evidence="3" type="ORF">SAMN02787073_2104</name>
</gene>
<dbReference type="InterPro" id="IPR025645">
    <property type="entry name" value="DUF4349"/>
</dbReference>
<dbReference type="RefSeq" id="WP_073173285.1">
    <property type="nucleotide sequence ID" value="NZ_FQVE01000002.1"/>
</dbReference>
<sequence length="319" mass="35641">MKKFILLVAISSTFIMCKKGEAATSKIEDTLHAADSTAAAVNETVNAINNTADKVLDSANIRIKDFEDAKGDIQKKIDNTSKIVDSLSDKIASTKLESKIDRKDSAEKKNEKIVVNVPAPKVIKETKIIYKDKPKNDSYELTASRNRMVKTGVISVKADNAETVKELVKEETVKNNGYVKSEELTYITTEPARRDPSYTESTQRVYYMDIKVPIQNFDGLMNDLNSIGEIETKNIQVSGNNYTDNTLCNITVSITDKSDYEKEPKTFGEKSLAAISSGWGVITATFLFILPLWPLFLIGGIGYYFYKRRSKKTNDNNPQ</sequence>
<evidence type="ECO:0000313" key="4">
    <source>
        <dbReference type="Proteomes" id="UP000184108"/>
    </source>
</evidence>